<protein>
    <submittedName>
        <fullName evidence="13">VHS-domain-containing protein</fullName>
    </submittedName>
</protein>
<dbReference type="GO" id="GO:0006895">
    <property type="term" value="P:Golgi to endosome transport"/>
    <property type="evidence" value="ECO:0007669"/>
    <property type="project" value="TreeGrafter"/>
</dbReference>
<dbReference type="SUPFAM" id="SSF48464">
    <property type="entry name" value="ENTH/VHS domain"/>
    <property type="match status" value="1"/>
</dbReference>
<feature type="domain" description="GAE" evidence="11">
    <location>
        <begin position="511"/>
        <end position="638"/>
    </location>
</feature>
<sequence length="973" mass="105246">MEAASARYAARDRWNEMGAIPAPSQLHRFIQAACSPENYEPNLALNLEIADLINAKKGSTPREAATAIVNYVNHRNSNVSLLALNLLDICVKNCGYPFHLQISTKDFLNELVRRFPERPPIRPSRVQLRILETIEEWRSTICETSRYREDLGFIRDMHRLLSYKGYTFPEVRREDAAVLNPSDNLKSAEEMEAEEREAQSAKLQELIRRGTPEDLREANQLMKVMAGFDTRSKVDYRAKAAEDVGKIQQKARLLEERLEAFKAGDKMVDGDVFSELAAALSSAQPKIQKMCEEESDDHEAVAKLLEINDSIHRTVERYKLLRKGDVEGAQQIAKGAPVATTASSGKSAAAELSLIDLDDMGSNGASAGQTSAKAATVEDDLLGLSISDTSSSYGPSGGIALGFGANADLPGLLSSVTQGNTAKGQAPTSTPSPAPFSNFASFTSPPGSQSATPAPPSRSAFPLPAQSQAADPFAALASLSSPQPAIPVPAAATDDDEWSFSSALPPEAPPLPTEHKVDVSNTGLGISMAARRGHGSDPSISLAVLFSNNTAQRITEVHFQLAVTKRVVRRVQGYELQLEPQSGRTLEPKQARGVRQLIRVWHAGNRARKVEAIKLRWRVSYRVGGEAKQEMGEIPEFSWYWYCPRLDLMRKGSGQTAGSGRGRGRGRGSGRIVAGLLVSTSEKSMLRRGDGSVSAYDGTRRWAVAVPLAPCCELLTPGFAWFEPARDMGCEEYPADGPLRNKKAGWGWLWGCLWRPSGMRDGYEYDNGSCADVDAKPHSTVDELTTVSQRRTGRSGPGSLINSSMGFPERGGGGKGGDGLAGLGLADRLPRLPRKMGLGGMDMPSSTTSDWSRGDAPATLPPGSTAFLKVLKADSFQSRAEDRIRASPLEAASGSGVFRACGSDRLILFSSISASLCAVRAIPGDDVKESLLLDTEPLATALLSPTRGSLTVLSRQEPARSWYRRLSCRRTTR</sequence>
<comment type="subunit">
    <text evidence="8">Binds to ARF1 and ARF2.</text>
</comment>
<dbReference type="Pfam" id="PF00790">
    <property type="entry name" value="VHS"/>
    <property type="match status" value="1"/>
</dbReference>
<evidence type="ECO:0000256" key="2">
    <source>
        <dbReference type="ARBA" id="ARBA00011446"/>
    </source>
</evidence>
<feature type="region of interest" description="Disordered" evidence="9">
    <location>
        <begin position="416"/>
        <end position="465"/>
    </location>
</feature>
<keyword evidence="4" id="KW-0653">Protein transport</keyword>
<dbReference type="GO" id="GO:0043130">
    <property type="term" value="F:ubiquitin binding"/>
    <property type="evidence" value="ECO:0007669"/>
    <property type="project" value="InterPro"/>
</dbReference>
<feature type="region of interest" description="Disordered" evidence="9">
    <location>
        <begin position="783"/>
        <end position="817"/>
    </location>
</feature>
<dbReference type="GO" id="GO:0043328">
    <property type="term" value="P:protein transport to vacuole involved in ubiquitin-dependent protein catabolic process via the multivesicular body sorting pathway"/>
    <property type="evidence" value="ECO:0007669"/>
    <property type="project" value="UniProtKB-ARBA"/>
</dbReference>
<evidence type="ECO:0000256" key="8">
    <source>
        <dbReference type="ARBA" id="ARBA00065344"/>
    </source>
</evidence>
<dbReference type="SUPFAM" id="SSF49348">
    <property type="entry name" value="Clathrin adaptor appendage domain"/>
    <property type="match status" value="1"/>
</dbReference>
<dbReference type="AlphaFoldDB" id="A0AAN6UF14"/>
<dbReference type="PANTHER" id="PTHR47180:SF1">
    <property type="entry name" value="ADP-RIBOSYLATION FACTOR-BINDING PROTEIN GGA1-RELATED"/>
    <property type="match status" value="1"/>
</dbReference>
<dbReference type="FunFam" id="1.20.58.160:FF:000003">
    <property type="entry name" value="VHS domain protein"/>
    <property type="match status" value="1"/>
</dbReference>
<reference evidence="13" key="1">
    <citation type="journal article" date="2023" name="Mol. Phylogenet. Evol.">
        <title>Genome-scale phylogeny and comparative genomics of the fungal order Sordariales.</title>
        <authorList>
            <person name="Hensen N."/>
            <person name="Bonometti L."/>
            <person name="Westerberg I."/>
            <person name="Brannstrom I.O."/>
            <person name="Guillou S."/>
            <person name="Cros-Aarteil S."/>
            <person name="Calhoun S."/>
            <person name="Haridas S."/>
            <person name="Kuo A."/>
            <person name="Mondo S."/>
            <person name="Pangilinan J."/>
            <person name="Riley R."/>
            <person name="LaButti K."/>
            <person name="Andreopoulos B."/>
            <person name="Lipzen A."/>
            <person name="Chen C."/>
            <person name="Yan M."/>
            <person name="Daum C."/>
            <person name="Ng V."/>
            <person name="Clum A."/>
            <person name="Steindorff A."/>
            <person name="Ohm R.A."/>
            <person name="Martin F."/>
            <person name="Silar P."/>
            <person name="Natvig D.O."/>
            <person name="Lalanne C."/>
            <person name="Gautier V."/>
            <person name="Ament-Velasquez S.L."/>
            <person name="Kruys A."/>
            <person name="Hutchinson M.I."/>
            <person name="Powell A.J."/>
            <person name="Barry K."/>
            <person name="Miller A.N."/>
            <person name="Grigoriev I.V."/>
            <person name="Debuchy R."/>
            <person name="Gladieux P."/>
            <person name="Hiltunen Thoren M."/>
            <person name="Johannesson H."/>
        </authorList>
    </citation>
    <scope>NUCLEOTIDE SEQUENCE</scope>
    <source>
        <strain evidence="13">CBS 123565</strain>
    </source>
</reference>
<comment type="subunit">
    <text evidence="2">Component of the ESCRT-0 complex composed of HSE1 and VPS27.</text>
</comment>
<dbReference type="InterPro" id="IPR004152">
    <property type="entry name" value="GAT_dom"/>
</dbReference>
<dbReference type="PROSITE" id="PS50909">
    <property type="entry name" value="GAT"/>
    <property type="match status" value="1"/>
</dbReference>
<proteinExistence type="predicted"/>
<evidence type="ECO:0000259" key="12">
    <source>
        <dbReference type="PROSITE" id="PS50909"/>
    </source>
</evidence>
<dbReference type="PANTHER" id="PTHR47180">
    <property type="entry name" value="ADP-RIBOSYLATION FACTOR-BINDING PROTEIN GGA1-RELATED"/>
    <property type="match status" value="1"/>
</dbReference>
<dbReference type="Gene3D" id="2.60.40.1230">
    <property type="match status" value="1"/>
</dbReference>
<dbReference type="InterPro" id="IPR008942">
    <property type="entry name" value="ENTH_VHS"/>
</dbReference>
<dbReference type="GO" id="GO:0035091">
    <property type="term" value="F:phosphatidylinositol binding"/>
    <property type="evidence" value="ECO:0007669"/>
    <property type="project" value="InterPro"/>
</dbReference>
<evidence type="ECO:0000259" key="10">
    <source>
        <dbReference type="PROSITE" id="PS50179"/>
    </source>
</evidence>
<dbReference type="Proteomes" id="UP001304895">
    <property type="component" value="Unassembled WGS sequence"/>
</dbReference>
<dbReference type="FunFam" id="1.25.40.90:FF:000008">
    <property type="entry name" value="VHS domain protein"/>
    <property type="match status" value="1"/>
</dbReference>
<dbReference type="PROSITE" id="PS50179">
    <property type="entry name" value="VHS"/>
    <property type="match status" value="1"/>
</dbReference>
<reference evidence="13" key="2">
    <citation type="submission" date="2023-05" db="EMBL/GenBank/DDBJ databases">
        <authorList>
            <consortium name="Lawrence Berkeley National Laboratory"/>
            <person name="Steindorff A."/>
            <person name="Hensen N."/>
            <person name="Bonometti L."/>
            <person name="Westerberg I."/>
            <person name="Brannstrom I.O."/>
            <person name="Guillou S."/>
            <person name="Cros-Aarteil S."/>
            <person name="Calhoun S."/>
            <person name="Haridas S."/>
            <person name="Kuo A."/>
            <person name="Mondo S."/>
            <person name="Pangilinan J."/>
            <person name="Riley R."/>
            <person name="Labutti K."/>
            <person name="Andreopoulos B."/>
            <person name="Lipzen A."/>
            <person name="Chen C."/>
            <person name="Yanf M."/>
            <person name="Daum C."/>
            <person name="Ng V."/>
            <person name="Clum A."/>
            <person name="Ohm R."/>
            <person name="Martin F."/>
            <person name="Silar P."/>
            <person name="Natvig D."/>
            <person name="Lalanne C."/>
            <person name="Gautier V."/>
            <person name="Ament-Velasquez S.L."/>
            <person name="Kruys A."/>
            <person name="Hutchinson M.I."/>
            <person name="Powell A.J."/>
            <person name="Barry K."/>
            <person name="Miller A.N."/>
            <person name="Grigoriev I.V."/>
            <person name="Debuchy R."/>
            <person name="Gladieux P."/>
            <person name="Thoren M.H."/>
            <person name="Johannesson H."/>
        </authorList>
    </citation>
    <scope>NUCLEOTIDE SEQUENCE</scope>
    <source>
        <strain evidence="13">CBS 123565</strain>
    </source>
</reference>
<dbReference type="InterPro" id="IPR038425">
    <property type="entry name" value="GAT_sf"/>
</dbReference>
<dbReference type="InterPro" id="IPR008152">
    <property type="entry name" value="Clathrin_a/b/g-adaptin_app_Ig"/>
</dbReference>
<evidence type="ECO:0000256" key="1">
    <source>
        <dbReference type="ARBA" id="ARBA00004601"/>
    </source>
</evidence>
<evidence type="ECO:0000256" key="3">
    <source>
        <dbReference type="ARBA" id="ARBA00022448"/>
    </source>
</evidence>
<accession>A0AAN6UF14</accession>
<dbReference type="InterPro" id="IPR013041">
    <property type="entry name" value="Clathrin_app_Ig-like_sf"/>
</dbReference>
<dbReference type="Gene3D" id="1.20.58.160">
    <property type="match status" value="1"/>
</dbReference>
<dbReference type="InterPro" id="IPR002014">
    <property type="entry name" value="VHS_dom"/>
</dbReference>
<dbReference type="Gene3D" id="1.20.5.170">
    <property type="match status" value="1"/>
</dbReference>
<organism evidence="13 14">
    <name type="scientific">Trichocladium antarcticum</name>
    <dbReference type="NCBI Taxonomy" id="1450529"/>
    <lineage>
        <taxon>Eukaryota</taxon>
        <taxon>Fungi</taxon>
        <taxon>Dikarya</taxon>
        <taxon>Ascomycota</taxon>
        <taxon>Pezizomycotina</taxon>
        <taxon>Sordariomycetes</taxon>
        <taxon>Sordariomycetidae</taxon>
        <taxon>Sordariales</taxon>
        <taxon>Chaetomiaceae</taxon>
        <taxon>Trichocladium</taxon>
    </lineage>
</organism>
<comment type="caution">
    <text evidence="13">The sequence shown here is derived from an EMBL/GenBank/DDBJ whole genome shotgun (WGS) entry which is preliminary data.</text>
</comment>
<feature type="domain" description="GAT" evidence="12">
    <location>
        <begin position="196"/>
        <end position="323"/>
    </location>
</feature>
<dbReference type="InterPro" id="IPR052653">
    <property type="entry name" value="ARF-binding"/>
</dbReference>
<evidence type="ECO:0000256" key="7">
    <source>
        <dbReference type="ARBA" id="ARBA00053552"/>
    </source>
</evidence>
<dbReference type="Pfam" id="PF02883">
    <property type="entry name" value="Alpha_adaptinC2"/>
    <property type="match status" value="1"/>
</dbReference>
<dbReference type="GO" id="GO:0006896">
    <property type="term" value="P:Golgi to vacuole transport"/>
    <property type="evidence" value="ECO:0007669"/>
    <property type="project" value="UniProtKB-ARBA"/>
</dbReference>
<keyword evidence="5" id="KW-0333">Golgi apparatus</keyword>
<evidence type="ECO:0000256" key="9">
    <source>
        <dbReference type="SAM" id="MobiDB-lite"/>
    </source>
</evidence>
<gene>
    <name evidence="13" type="ORF">BT67DRAFT_436331</name>
</gene>
<keyword evidence="6" id="KW-0175">Coiled coil</keyword>
<evidence type="ECO:0000259" key="11">
    <source>
        <dbReference type="PROSITE" id="PS50180"/>
    </source>
</evidence>
<evidence type="ECO:0000256" key="4">
    <source>
        <dbReference type="ARBA" id="ARBA00022927"/>
    </source>
</evidence>
<dbReference type="GO" id="GO:0005802">
    <property type="term" value="C:trans-Golgi network"/>
    <property type="evidence" value="ECO:0007669"/>
    <property type="project" value="UniProtKB-ARBA"/>
</dbReference>
<feature type="compositionally biased region" description="Low complexity" evidence="9">
    <location>
        <begin position="426"/>
        <end position="446"/>
    </location>
</feature>
<dbReference type="CDD" id="cd16998">
    <property type="entry name" value="VHS_GGA_fungi"/>
    <property type="match status" value="1"/>
</dbReference>
<feature type="domain" description="VHS" evidence="10">
    <location>
        <begin position="33"/>
        <end position="169"/>
    </location>
</feature>
<dbReference type="SMART" id="SM00809">
    <property type="entry name" value="Alpha_adaptinC2"/>
    <property type="match status" value="1"/>
</dbReference>
<dbReference type="Gene3D" id="1.25.40.90">
    <property type="match status" value="1"/>
</dbReference>
<evidence type="ECO:0000256" key="5">
    <source>
        <dbReference type="ARBA" id="ARBA00023034"/>
    </source>
</evidence>
<dbReference type="InterPro" id="IPR008153">
    <property type="entry name" value="GAE_dom"/>
</dbReference>
<keyword evidence="3" id="KW-0813">Transport</keyword>
<comment type="subcellular location">
    <subcellularLocation>
        <location evidence="1">Golgi apparatus</location>
        <location evidence="1">trans-Golgi network</location>
    </subcellularLocation>
</comment>
<comment type="function">
    <text evidence="7">May play a role in the regulation of membrane traffic through the trans-Golgi network.</text>
</comment>
<feature type="region of interest" description="Disordered" evidence="9">
    <location>
        <begin position="485"/>
        <end position="518"/>
    </location>
</feature>
<dbReference type="FunFam" id="1.20.5.170:FF:000024">
    <property type="entry name" value="VHS domain-containing protein"/>
    <property type="match status" value="1"/>
</dbReference>
<dbReference type="InterPro" id="IPR041198">
    <property type="entry name" value="GGA_N-GAT"/>
</dbReference>
<evidence type="ECO:0000313" key="14">
    <source>
        <dbReference type="Proteomes" id="UP001304895"/>
    </source>
</evidence>
<dbReference type="Pfam" id="PF03127">
    <property type="entry name" value="GAT"/>
    <property type="match status" value="1"/>
</dbReference>
<keyword evidence="14" id="KW-1185">Reference proteome</keyword>
<name>A0AAN6UF14_9PEZI</name>
<evidence type="ECO:0000313" key="13">
    <source>
        <dbReference type="EMBL" id="KAK4131485.1"/>
    </source>
</evidence>
<dbReference type="SMART" id="SM00288">
    <property type="entry name" value="VHS"/>
    <property type="match status" value="1"/>
</dbReference>
<dbReference type="GO" id="GO:0005829">
    <property type="term" value="C:cytosol"/>
    <property type="evidence" value="ECO:0007669"/>
    <property type="project" value="GOC"/>
</dbReference>
<dbReference type="Pfam" id="PF18308">
    <property type="entry name" value="GGA_N-GAT"/>
    <property type="match status" value="1"/>
</dbReference>
<dbReference type="PROSITE" id="PS50180">
    <property type="entry name" value="GAE"/>
    <property type="match status" value="1"/>
</dbReference>
<dbReference type="SUPFAM" id="SSF89009">
    <property type="entry name" value="GAT-like domain"/>
    <property type="match status" value="1"/>
</dbReference>
<evidence type="ECO:0000256" key="6">
    <source>
        <dbReference type="ARBA" id="ARBA00023054"/>
    </source>
</evidence>
<dbReference type="CDD" id="cd14235">
    <property type="entry name" value="GAT_GGA_fungi"/>
    <property type="match status" value="1"/>
</dbReference>
<dbReference type="EMBL" id="MU853424">
    <property type="protein sequence ID" value="KAK4131485.1"/>
    <property type="molecule type" value="Genomic_DNA"/>
</dbReference>